<reference evidence="2" key="1">
    <citation type="journal article" date="2015" name="BMC Genomics">
        <title>Draft genome of a commonly misdiagnosed multidrug resistant pathogen Candida auris.</title>
        <authorList>
            <person name="Chatterjee S."/>
            <person name="Alampalli S.V."/>
            <person name="Nageshan R.K."/>
            <person name="Chettiar S.T."/>
            <person name="Joshi S."/>
            <person name="Tatu U.S."/>
        </authorList>
    </citation>
    <scope>NUCLEOTIDE SEQUENCE [LARGE SCALE GENOMIC DNA]</scope>
    <source>
        <strain evidence="2">6684</strain>
    </source>
</reference>
<sequence>MLVVDVAFVKKKRKTSYMAIALQPAEGKPESLVKGAFGVSARCVRMVG</sequence>
<dbReference type="AlphaFoldDB" id="A0A0L0P897"/>
<evidence type="ECO:0000313" key="2">
    <source>
        <dbReference type="Proteomes" id="UP000037122"/>
    </source>
</evidence>
<dbReference type="Proteomes" id="UP000037122">
    <property type="component" value="Unassembled WGS sequence"/>
</dbReference>
<accession>A0A0L0P897</accession>
<dbReference type="EMBL" id="LGST01000003">
    <property type="protein sequence ID" value="KNE02583.1"/>
    <property type="molecule type" value="Genomic_DNA"/>
</dbReference>
<dbReference type="VEuPathDB" id="FungiDB:QG37_00396"/>
<protein>
    <submittedName>
        <fullName evidence="1">Uncharacterized protein</fullName>
    </submittedName>
</protein>
<name>A0A0L0P897_CANAR</name>
<gene>
    <name evidence="1" type="ORF">QG37_00396</name>
</gene>
<organism evidence="1 2">
    <name type="scientific">Candidozyma auris</name>
    <name type="common">Yeast</name>
    <name type="synonym">Candida auris</name>
    <dbReference type="NCBI Taxonomy" id="498019"/>
    <lineage>
        <taxon>Eukaryota</taxon>
        <taxon>Fungi</taxon>
        <taxon>Dikarya</taxon>
        <taxon>Ascomycota</taxon>
        <taxon>Saccharomycotina</taxon>
        <taxon>Pichiomycetes</taxon>
        <taxon>Metschnikowiaceae</taxon>
        <taxon>Candidozyma</taxon>
    </lineage>
</organism>
<evidence type="ECO:0000313" key="1">
    <source>
        <dbReference type="EMBL" id="KNE02583.1"/>
    </source>
</evidence>
<proteinExistence type="predicted"/>
<comment type="caution">
    <text evidence="1">The sequence shown here is derived from an EMBL/GenBank/DDBJ whole genome shotgun (WGS) entry which is preliminary data.</text>
</comment>